<sequence>MSNQDWLVFLVVQAAMVATAFWEAYIEGADGWAKNQVGWKVCLGKFTYTAYHFWLYWVMFPLLLALPLVVIGWDGHLFWVLVFSYLVGATVEDFLWFVVNPVYPLRKFNPVDCDWHPWIILGRFYIPTPYVIRLVLAVLVFALFLG</sequence>
<name>A0A554LHI7_9BACT</name>
<feature type="transmembrane region" description="Helical" evidence="1">
    <location>
        <begin position="53"/>
        <end position="73"/>
    </location>
</feature>
<keyword evidence="1" id="KW-1133">Transmembrane helix</keyword>
<gene>
    <name evidence="2" type="ORF">CEN89_763</name>
</gene>
<feature type="transmembrane region" description="Helical" evidence="1">
    <location>
        <begin position="6"/>
        <end position="26"/>
    </location>
</feature>
<proteinExistence type="predicted"/>
<dbReference type="EMBL" id="VMGK01000036">
    <property type="protein sequence ID" value="TSC92310.1"/>
    <property type="molecule type" value="Genomic_DNA"/>
</dbReference>
<comment type="caution">
    <text evidence="2">The sequence shown here is derived from an EMBL/GenBank/DDBJ whole genome shotgun (WGS) entry which is preliminary data.</text>
</comment>
<feature type="transmembrane region" description="Helical" evidence="1">
    <location>
        <begin position="79"/>
        <end position="103"/>
    </location>
</feature>
<dbReference type="AlphaFoldDB" id="A0A554LHI7"/>
<evidence type="ECO:0000313" key="3">
    <source>
        <dbReference type="Proteomes" id="UP000315689"/>
    </source>
</evidence>
<evidence type="ECO:0000256" key="1">
    <source>
        <dbReference type="SAM" id="Phobius"/>
    </source>
</evidence>
<reference evidence="2 3" key="1">
    <citation type="submission" date="2017-07" db="EMBL/GenBank/DDBJ databases">
        <title>Mechanisms for carbon and nitrogen cycling indicate functional differentiation within the Candidate Phyla Radiation.</title>
        <authorList>
            <person name="Danczak R.E."/>
            <person name="Johnston M.D."/>
            <person name="Kenah C."/>
            <person name="Slattery M."/>
            <person name="Wrighton K.C."/>
            <person name="Wilkins M.J."/>
        </authorList>
    </citation>
    <scope>NUCLEOTIDE SEQUENCE [LARGE SCALE GENOMIC DNA]</scope>
    <source>
        <strain evidence="2">Licking1014_7</strain>
    </source>
</reference>
<organism evidence="2 3">
    <name type="scientific">Candidatus Berkelbacteria bacterium Licking1014_7</name>
    <dbReference type="NCBI Taxonomy" id="2017147"/>
    <lineage>
        <taxon>Bacteria</taxon>
        <taxon>Candidatus Berkelbacteria</taxon>
    </lineage>
</organism>
<keyword evidence="1" id="KW-0472">Membrane</keyword>
<evidence type="ECO:0000313" key="2">
    <source>
        <dbReference type="EMBL" id="TSC92310.1"/>
    </source>
</evidence>
<feature type="transmembrane region" description="Helical" evidence="1">
    <location>
        <begin position="124"/>
        <end position="145"/>
    </location>
</feature>
<accession>A0A554LHI7</accession>
<dbReference type="Proteomes" id="UP000315689">
    <property type="component" value="Unassembled WGS sequence"/>
</dbReference>
<keyword evidence="1" id="KW-0812">Transmembrane</keyword>
<protein>
    <submittedName>
        <fullName evidence="2">Uncharacterized protein</fullName>
    </submittedName>
</protein>